<feature type="compositionally biased region" description="Polar residues" evidence="1">
    <location>
        <begin position="663"/>
        <end position="673"/>
    </location>
</feature>
<keyword evidence="3" id="KW-1185">Reference proteome</keyword>
<feature type="compositionally biased region" description="Basic and acidic residues" evidence="1">
    <location>
        <begin position="959"/>
        <end position="972"/>
    </location>
</feature>
<evidence type="ECO:0000256" key="1">
    <source>
        <dbReference type="SAM" id="MobiDB-lite"/>
    </source>
</evidence>
<accession>A0A9P6JHX4</accession>
<comment type="caution">
    <text evidence="2">The sequence shown here is derived from an EMBL/GenBank/DDBJ whole genome shotgun (WGS) entry which is preliminary data.</text>
</comment>
<dbReference type="Proteomes" id="UP000807306">
    <property type="component" value="Unassembled WGS sequence"/>
</dbReference>
<dbReference type="AlphaFoldDB" id="A0A9P6JHX4"/>
<proteinExistence type="predicted"/>
<feature type="region of interest" description="Disordered" evidence="1">
    <location>
        <begin position="836"/>
        <end position="887"/>
    </location>
</feature>
<organism evidence="2 3">
    <name type="scientific">Crepidotus variabilis</name>
    <dbReference type="NCBI Taxonomy" id="179855"/>
    <lineage>
        <taxon>Eukaryota</taxon>
        <taxon>Fungi</taxon>
        <taxon>Dikarya</taxon>
        <taxon>Basidiomycota</taxon>
        <taxon>Agaricomycotina</taxon>
        <taxon>Agaricomycetes</taxon>
        <taxon>Agaricomycetidae</taxon>
        <taxon>Agaricales</taxon>
        <taxon>Agaricineae</taxon>
        <taxon>Crepidotaceae</taxon>
        <taxon>Crepidotus</taxon>
    </lineage>
</organism>
<evidence type="ECO:0000313" key="3">
    <source>
        <dbReference type="Proteomes" id="UP000807306"/>
    </source>
</evidence>
<feature type="region of interest" description="Disordered" evidence="1">
    <location>
        <begin position="566"/>
        <end position="698"/>
    </location>
</feature>
<feature type="compositionally biased region" description="Basic and acidic residues" evidence="1">
    <location>
        <begin position="719"/>
        <end position="745"/>
    </location>
</feature>
<feature type="compositionally biased region" description="Basic residues" evidence="1">
    <location>
        <begin position="530"/>
        <end position="539"/>
    </location>
</feature>
<reference evidence="2" key="1">
    <citation type="submission" date="2020-11" db="EMBL/GenBank/DDBJ databases">
        <authorList>
            <consortium name="DOE Joint Genome Institute"/>
            <person name="Ahrendt S."/>
            <person name="Riley R."/>
            <person name="Andreopoulos W."/>
            <person name="Labutti K."/>
            <person name="Pangilinan J."/>
            <person name="Ruiz-Duenas F.J."/>
            <person name="Barrasa J.M."/>
            <person name="Sanchez-Garcia M."/>
            <person name="Camarero S."/>
            <person name="Miyauchi S."/>
            <person name="Serrano A."/>
            <person name="Linde D."/>
            <person name="Babiker R."/>
            <person name="Drula E."/>
            <person name="Ayuso-Fernandez I."/>
            <person name="Pacheco R."/>
            <person name="Padilla G."/>
            <person name="Ferreira P."/>
            <person name="Barriuso J."/>
            <person name="Kellner H."/>
            <person name="Castanera R."/>
            <person name="Alfaro M."/>
            <person name="Ramirez L."/>
            <person name="Pisabarro A.G."/>
            <person name="Kuo A."/>
            <person name="Tritt A."/>
            <person name="Lipzen A."/>
            <person name="He G."/>
            <person name="Yan M."/>
            <person name="Ng V."/>
            <person name="Cullen D."/>
            <person name="Martin F."/>
            <person name="Rosso M.-N."/>
            <person name="Henrissat B."/>
            <person name="Hibbett D."/>
            <person name="Martinez A.T."/>
            <person name="Grigoriev I.V."/>
        </authorList>
    </citation>
    <scope>NUCLEOTIDE SEQUENCE</scope>
    <source>
        <strain evidence="2">CBS 506.95</strain>
    </source>
</reference>
<dbReference type="EMBL" id="MU158023">
    <property type="protein sequence ID" value="KAF9521569.1"/>
    <property type="molecule type" value="Genomic_DNA"/>
</dbReference>
<gene>
    <name evidence="2" type="ORF">CPB83DRAFT_841160</name>
</gene>
<feature type="region of interest" description="Disordered" evidence="1">
    <location>
        <begin position="405"/>
        <end position="544"/>
    </location>
</feature>
<sequence length="989" mass="107092">MMICQDQFFALHIILATPWLSRIPLPSYALDTVANSSRMEEFSVTPNNNSSSSTISVVGELHVESADVPMDGVLISGNESFPQSHLDGAPRMRTISGPTATSEILIEGFVKMRQALMELMESRATFESHLGDFVAETFVHATNVVQAGDSYVANFSAGFLNSCVDMILDKSDKHEVFLYEDFVNLFRAHEVPLPGESVIEPNSQTPPTPQTTIPPNGPSPLPISPYTVDPPQGSAMPDLPVVGPGINPLLGGLTLGVVVQSFTTADPKTLSLSSIPELASALDCPPQPASPPSTSLPALAPAVNVSVSGSNVGPALVPPLQTSGPAVGVPGPPLILPDQGLQTSLPPPSENGPPLASILAENQPGSESYQVTSLSPPAGATTIKSALSLSLPSSTPNFIADIQATDVNGKPMINGSDEDADGETDKEIGDGTQVDKPRDFQQEVLLTKDDAATRGSRKRKRTKSNAYVEMSDNEEGVDGGRDDTKIDADYEEEAEEENGDKSKARRGQPPRKPIGTLASVKQAKSLATTTRRKKPKNKVPLKTLVNWKQEAKQRCYKIATKKKGTSCLRCRTGRGGNCSHTKQHKADLNSWEEEMEESIENETDDEAAPVHRSRGQKRRKILNEPTQPSNSPAPEPSMKQRPNVPQGGSSNGQVPSNHIYKPNNRSSTGSGSDLSKVPLARDRDRWTNVGPPAMFSDATIDHEINSRLAAIELEQKTAKAERKTMEEKARQIEENQREFQNKQKEQQQAQNSLQNYVVKRFAHHEQEQERLRSSVESLGQRVDTRFDNLGQTMERVLEAVTRPGHWPQYQYSGHRPEDLGARVTFGGFPVQSSNMNHSGGPEIGKGDEPGFTLNEYGKKSVYPPATPQAASPPRQGHHNLPPISALLPPYPRSPMRLNLPNTMSPLSPVHAYSTPSRPMTSPTEMANIQTVLLDPPTLPEQSTAQEKSQISRLTSKAGNDMKKSGKVSKDQPHMATIGSGHGVPEAVKV</sequence>
<protein>
    <submittedName>
        <fullName evidence="2">Uncharacterized protein</fullName>
    </submittedName>
</protein>
<feature type="compositionally biased region" description="Polar residues" evidence="1">
    <location>
        <begin position="646"/>
        <end position="656"/>
    </location>
</feature>
<feature type="compositionally biased region" description="Acidic residues" evidence="1">
    <location>
        <begin position="489"/>
        <end position="498"/>
    </location>
</feature>
<feature type="compositionally biased region" description="Basic and acidic residues" evidence="1">
    <location>
        <begin position="423"/>
        <end position="452"/>
    </location>
</feature>
<feature type="region of interest" description="Disordered" evidence="1">
    <location>
        <begin position="719"/>
        <end position="751"/>
    </location>
</feature>
<feature type="region of interest" description="Disordered" evidence="1">
    <location>
        <begin position="337"/>
        <end position="358"/>
    </location>
</feature>
<feature type="region of interest" description="Disordered" evidence="1">
    <location>
        <begin position="196"/>
        <end position="220"/>
    </location>
</feature>
<name>A0A9P6JHX4_9AGAR</name>
<feature type="compositionally biased region" description="Polar residues" evidence="1">
    <location>
        <begin position="939"/>
        <end position="957"/>
    </location>
</feature>
<feature type="compositionally biased region" description="Basic residues" evidence="1">
    <location>
        <begin position="611"/>
        <end position="620"/>
    </location>
</feature>
<evidence type="ECO:0000313" key="2">
    <source>
        <dbReference type="EMBL" id="KAF9521569.1"/>
    </source>
</evidence>
<feature type="compositionally biased region" description="Acidic residues" evidence="1">
    <location>
        <begin position="590"/>
        <end position="607"/>
    </location>
</feature>
<feature type="region of interest" description="Disordered" evidence="1">
    <location>
        <begin position="936"/>
        <end position="989"/>
    </location>
</feature>
<feature type="compositionally biased region" description="Basic and acidic residues" evidence="1">
    <location>
        <begin position="478"/>
        <end position="488"/>
    </location>
</feature>